<dbReference type="InterPro" id="IPR020846">
    <property type="entry name" value="MFS_dom"/>
</dbReference>
<reference evidence="8 9" key="1">
    <citation type="submission" date="2023-07" db="EMBL/GenBank/DDBJ databases">
        <title>Sequencing the genomes of 1000 actinobacteria strains.</title>
        <authorList>
            <person name="Klenk H.-P."/>
        </authorList>
    </citation>
    <scope>NUCLEOTIDE SEQUENCE [LARGE SCALE GENOMIC DNA]</scope>
    <source>
        <strain evidence="8 9">DSM 44388</strain>
    </source>
</reference>
<feature type="transmembrane region" description="Helical" evidence="5">
    <location>
        <begin position="162"/>
        <end position="183"/>
    </location>
</feature>
<comment type="caution">
    <text evidence="8">The sequence shown here is derived from an EMBL/GenBank/DDBJ whole genome shotgun (WGS) entry which is preliminary data.</text>
</comment>
<proteinExistence type="predicted"/>
<dbReference type="PANTHER" id="PTHR23527:SF1">
    <property type="entry name" value="BLL3282 PROTEIN"/>
    <property type="match status" value="1"/>
</dbReference>
<feature type="transmembrane region" description="Helical" evidence="5">
    <location>
        <begin position="49"/>
        <end position="67"/>
    </location>
</feature>
<dbReference type="InterPro" id="IPR011701">
    <property type="entry name" value="MFS"/>
</dbReference>
<dbReference type="InterPro" id="IPR036259">
    <property type="entry name" value="MFS_trans_sf"/>
</dbReference>
<evidence type="ECO:0000256" key="6">
    <source>
        <dbReference type="SAM" id="SignalP"/>
    </source>
</evidence>
<evidence type="ECO:0000313" key="8">
    <source>
        <dbReference type="EMBL" id="MDP9830321.1"/>
    </source>
</evidence>
<dbReference type="Proteomes" id="UP001235712">
    <property type="component" value="Unassembled WGS sequence"/>
</dbReference>
<feature type="transmembrane region" description="Helical" evidence="5">
    <location>
        <begin position="279"/>
        <end position="300"/>
    </location>
</feature>
<dbReference type="InterPro" id="IPR052952">
    <property type="entry name" value="MFS-Transporter"/>
</dbReference>
<keyword evidence="3 5" id="KW-1133">Transmembrane helix</keyword>
<feature type="transmembrane region" description="Helical" evidence="5">
    <location>
        <begin position="306"/>
        <end position="327"/>
    </location>
</feature>
<protein>
    <submittedName>
        <fullName evidence="8">MFS family permease</fullName>
    </submittedName>
</protein>
<dbReference type="RefSeq" id="WP_307249361.1">
    <property type="nucleotide sequence ID" value="NZ_JAUSQZ010000001.1"/>
</dbReference>
<name>A0ABT9PC90_9ACTN</name>
<evidence type="ECO:0000256" key="3">
    <source>
        <dbReference type="ARBA" id="ARBA00022989"/>
    </source>
</evidence>
<gene>
    <name evidence="8" type="ORF">J2S57_006070</name>
</gene>
<keyword evidence="4 5" id="KW-0472">Membrane</keyword>
<feature type="transmembrane region" description="Helical" evidence="5">
    <location>
        <begin position="79"/>
        <end position="110"/>
    </location>
</feature>
<keyword evidence="2 5" id="KW-0812">Transmembrane</keyword>
<feature type="chain" id="PRO_5046197481" evidence="6">
    <location>
        <begin position="26"/>
        <end position="395"/>
    </location>
</feature>
<feature type="transmembrane region" description="Helical" evidence="5">
    <location>
        <begin position="217"/>
        <end position="239"/>
    </location>
</feature>
<feature type="signal peptide" evidence="6">
    <location>
        <begin position="1"/>
        <end position="25"/>
    </location>
</feature>
<dbReference type="PANTHER" id="PTHR23527">
    <property type="entry name" value="BLL3282 PROTEIN"/>
    <property type="match status" value="1"/>
</dbReference>
<organism evidence="8 9">
    <name type="scientific">Kineosporia succinea</name>
    <dbReference type="NCBI Taxonomy" id="84632"/>
    <lineage>
        <taxon>Bacteria</taxon>
        <taxon>Bacillati</taxon>
        <taxon>Actinomycetota</taxon>
        <taxon>Actinomycetes</taxon>
        <taxon>Kineosporiales</taxon>
        <taxon>Kineosporiaceae</taxon>
        <taxon>Kineosporia</taxon>
    </lineage>
</organism>
<dbReference type="Pfam" id="PF07690">
    <property type="entry name" value="MFS_1"/>
    <property type="match status" value="1"/>
</dbReference>
<feature type="domain" description="Major facilitator superfamily (MFS) profile" evidence="7">
    <location>
        <begin position="8"/>
        <end position="392"/>
    </location>
</feature>
<evidence type="ECO:0000256" key="4">
    <source>
        <dbReference type="ARBA" id="ARBA00023136"/>
    </source>
</evidence>
<comment type="subcellular location">
    <subcellularLocation>
        <location evidence="1">Cell membrane</location>
        <topology evidence="1">Multi-pass membrane protein</topology>
    </subcellularLocation>
</comment>
<feature type="transmembrane region" description="Helical" evidence="5">
    <location>
        <begin position="366"/>
        <end position="387"/>
    </location>
</feature>
<evidence type="ECO:0000256" key="2">
    <source>
        <dbReference type="ARBA" id="ARBA00022692"/>
    </source>
</evidence>
<dbReference type="PROSITE" id="PS51257">
    <property type="entry name" value="PROKAR_LIPOPROTEIN"/>
    <property type="match status" value="1"/>
</dbReference>
<keyword evidence="6" id="KW-0732">Signal</keyword>
<accession>A0ABT9PC90</accession>
<dbReference type="Gene3D" id="1.20.1250.20">
    <property type="entry name" value="MFS general substrate transporter like domains"/>
    <property type="match status" value="2"/>
</dbReference>
<dbReference type="EMBL" id="JAUSQZ010000001">
    <property type="protein sequence ID" value="MDP9830321.1"/>
    <property type="molecule type" value="Genomic_DNA"/>
</dbReference>
<feature type="transmembrane region" description="Helical" evidence="5">
    <location>
        <begin position="245"/>
        <end position="267"/>
    </location>
</feature>
<evidence type="ECO:0000256" key="1">
    <source>
        <dbReference type="ARBA" id="ARBA00004651"/>
    </source>
</evidence>
<evidence type="ECO:0000259" key="7">
    <source>
        <dbReference type="PROSITE" id="PS50850"/>
    </source>
</evidence>
<sequence length="395" mass="39557">MRSRRARSSALAGVPLSLTALSACAFVMVGASVLAPLLRGDLGLGPTGVGAIASAGYLGALVTSRIGGRLSDSFGPERVIAAGLAVVLAGALLASAASTAAVFYLGIFVIGGGYGHVNPATSVLANPASAHLRGLAMSLKQSGIPVGGMAAGAALPGLGGHLGWRTALAVSGLACLLVCAWALRAGRSVRLRQTGGNRERAVVLAPSRVLLRLPLGYAYGPLVAGVQVTLFAMTAVYLVEERSYTASQAGFGASLLLFGGLLGRPSWGFVSDRFPSHRIGVLQANAVIGAAGIAVLPVVPDVTVSFLLPVIGIGVAGWNGVYMAAVAEARADQVGGSTGTALTLVNVGNVLVPLGTGAVVEHLASWRIALLLCAALCLLAACGLVFAREIVPSGE</sequence>
<keyword evidence="9" id="KW-1185">Reference proteome</keyword>
<feature type="transmembrane region" description="Helical" evidence="5">
    <location>
        <begin position="339"/>
        <end position="360"/>
    </location>
</feature>
<dbReference type="PROSITE" id="PS50850">
    <property type="entry name" value="MFS"/>
    <property type="match status" value="1"/>
</dbReference>
<dbReference type="SUPFAM" id="SSF103473">
    <property type="entry name" value="MFS general substrate transporter"/>
    <property type="match status" value="1"/>
</dbReference>
<evidence type="ECO:0000256" key="5">
    <source>
        <dbReference type="SAM" id="Phobius"/>
    </source>
</evidence>
<evidence type="ECO:0000313" key="9">
    <source>
        <dbReference type="Proteomes" id="UP001235712"/>
    </source>
</evidence>